<keyword evidence="5" id="KW-0067">ATP-binding</keyword>
<evidence type="ECO:0000313" key="11">
    <source>
        <dbReference type="Proteomes" id="UP000822369"/>
    </source>
</evidence>
<evidence type="ECO:0000259" key="7">
    <source>
        <dbReference type="Pfam" id="PF00288"/>
    </source>
</evidence>
<dbReference type="PANTHER" id="PTHR10457">
    <property type="entry name" value="MEVALONATE KINASE/GALACTOKINASE"/>
    <property type="match status" value="1"/>
</dbReference>
<dbReference type="Proteomes" id="UP000822369">
    <property type="component" value="Chromosome 16"/>
</dbReference>
<name>A0A9D2XMU9_NOTFU</name>
<dbReference type="SUPFAM" id="SSF55060">
    <property type="entry name" value="GHMP Kinase, C-terminal domain"/>
    <property type="match status" value="1"/>
</dbReference>
<evidence type="ECO:0000313" key="10">
    <source>
        <dbReference type="EMBL" id="KAF7205056.1"/>
    </source>
</evidence>
<dbReference type="Pfam" id="PF00288">
    <property type="entry name" value="GHMP_kinases_N"/>
    <property type="match status" value="1"/>
</dbReference>
<keyword evidence="4" id="KW-0418">Kinase</keyword>
<dbReference type="InterPro" id="IPR036554">
    <property type="entry name" value="GHMP_kinase_C_sf"/>
</dbReference>
<keyword evidence="3" id="KW-0547">Nucleotide-binding</keyword>
<dbReference type="Pfam" id="PF08544">
    <property type="entry name" value="GHMP_kinases_C"/>
    <property type="match status" value="1"/>
</dbReference>
<evidence type="ECO:0000256" key="5">
    <source>
        <dbReference type="ARBA" id="ARBA00022840"/>
    </source>
</evidence>
<dbReference type="PRINTS" id="PR00959">
    <property type="entry name" value="MEVGALKINASE"/>
</dbReference>
<dbReference type="EMBL" id="JAAVVJ010000016">
    <property type="protein sequence ID" value="KAF7205056.1"/>
    <property type="molecule type" value="Genomic_DNA"/>
</dbReference>
<dbReference type="Gene3D" id="3.30.230.10">
    <property type="match status" value="1"/>
</dbReference>
<dbReference type="GO" id="GO:0005829">
    <property type="term" value="C:cytosol"/>
    <property type="evidence" value="ECO:0007669"/>
    <property type="project" value="TreeGrafter"/>
</dbReference>
<organism evidence="10 11">
    <name type="scientific">Nothobranchius furzeri</name>
    <name type="common">Turquoise killifish</name>
    <dbReference type="NCBI Taxonomy" id="105023"/>
    <lineage>
        <taxon>Eukaryota</taxon>
        <taxon>Metazoa</taxon>
        <taxon>Chordata</taxon>
        <taxon>Craniata</taxon>
        <taxon>Vertebrata</taxon>
        <taxon>Euteleostomi</taxon>
        <taxon>Actinopterygii</taxon>
        <taxon>Neopterygii</taxon>
        <taxon>Teleostei</taxon>
        <taxon>Neoteleostei</taxon>
        <taxon>Acanthomorphata</taxon>
        <taxon>Ovalentaria</taxon>
        <taxon>Atherinomorphae</taxon>
        <taxon>Cyprinodontiformes</taxon>
        <taxon>Nothobranchiidae</taxon>
        <taxon>Nothobranchius</taxon>
    </lineage>
</organism>
<evidence type="ECO:0000256" key="2">
    <source>
        <dbReference type="ARBA" id="ARBA00022679"/>
    </source>
</evidence>
<feature type="compositionally biased region" description="Polar residues" evidence="6">
    <location>
        <begin position="1"/>
        <end position="17"/>
    </location>
</feature>
<comment type="caution">
    <text evidence="10">The sequence shown here is derived from an EMBL/GenBank/DDBJ whole genome shotgun (WGS) entry which is preliminary data.</text>
</comment>
<reference evidence="10" key="1">
    <citation type="submission" date="2020-03" db="EMBL/GenBank/DDBJ databases">
        <title>Intra-Species Differences in Population Size shape Life History and Genome Evolution.</title>
        <authorList>
            <person name="Willemsen D."/>
            <person name="Cui R."/>
            <person name="Valenzano D.R."/>
        </authorList>
    </citation>
    <scope>NUCLEOTIDE SEQUENCE</scope>
    <source>
        <strain evidence="10">GRZ</strain>
        <tissue evidence="10">Whole</tissue>
    </source>
</reference>
<keyword evidence="2" id="KW-0808">Transferase</keyword>
<dbReference type="Gene3D" id="3.30.70.890">
    <property type="entry name" value="GHMP kinase, C-terminal domain"/>
    <property type="match status" value="1"/>
</dbReference>
<sequence>MPPRTSHSGSKVGTVSRSRPGVRFLSQRTSTVFRPMAAQVSEVSALLAAARGRYRHLFGGEPQAACCAPGRVNLIGEHTDYNQGFVLPMSRLTPATAGCGSFRQSWRAVEANGFLMLSFISVASRRLLGCGSGPPSNPSEGPASHLRLLWRSAPVPGFRAVVASSVPLGGGLSSSASLEVAVYTFLQQLKPDDGDKLSKALACQQAEHTHAGVPCGIMDQFVSVFGREGHALLIDCRSLEATLVPMADPDLVVLVTNSNVKHSLTGSEYPMRRKQCEEAAAAMKKDSLRDVTLQDLEEAKVRMDDITYRRARHVIEEIKRTVQAAEALKDGAYSRFGKLMVDSHYSLRDLYEVSCSELDELVSLALEVDGVYGSRMTGGGFGGCTVTLLQAKAVDKAILHIQEKYQGAPTFYITTPSEGARALTLASDLH</sequence>
<dbReference type="InterPro" id="IPR006203">
    <property type="entry name" value="GHMP_knse_ATP-bd_CS"/>
</dbReference>
<dbReference type="GO" id="GO:0005524">
    <property type="term" value="F:ATP binding"/>
    <property type="evidence" value="ECO:0007669"/>
    <property type="project" value="UniProtKB-KW"/>
</dbReference>
<dbReference type="PANTHER" id="PTHR10457:SF7">
    <property type="entry name" value="GALACTOKINASE-RELATED"/>
    <property type="match status" value="1"/>
</dbReference>
<dbReference type="InterPro" id="IPR006206">
    <property type="entry name" value="Mevalonate/galactokinase"/>
</dbReference>
<dbReference type="InterPro" id="IPR006204">
    <property type="entry name" value="GHMP_kinase_N_dom"/>
</dbReference>
<dbReference type="InterPro" id="IPR020568">
    <property type="entry name" value="Ribosomal_Su5_D2-typ_SF"/>
</dbReference>
<dbReference type="InterPro" id="IPR000705">
    <property type="entry name" value="Galactokinase"/>
</dbReference>
<dbReference type="InterPro" id="IPR014721">
    <property type="entry name" value="Ribsml_uS5_D2-typ_fold_subgr"/>
</dbReference>
<evidence type="ECO:0000259" key="9">
    <source>
        <dbReference type="Pfam" id="PF10509"/>
    </source>
</evidence>
<dbReference type="NCBIfam" id="TIGR00131">
    <property type="entry name" value="gal_kin"/>
    <property type="match status" value="1"/>
</dbReference>
<dbReference type="PIRSF" id="PIRSF000530">
    <property type="entry name" value="Galactokinase"/>
    <property type="match status" value="1"/>
</dbReference>
<proteinExistence type="inferred from homology"/>
<dbReference type="SUPFAM" id="SSF54211">
    <property type="entry name" value="Ribosomal protein S5 domain 2-like"/>
    <property type="match status" value="1"/>
</dbReference>
<dbReference type="FunFam" id="3.30.230.10:FF:000017">
    <property type="entry name" value="Galactokinase"/>
    <property type="match status" value="1"/>
</dbReference>
<feature type="domain" description="Galactokinase N-terminal" evidence="9">
    <location>
        <begin position="53"/>
        <end position="89"/>
    </location>
</feature>
<comment type="similarity">
    <text evidence="1">Belongs to the GHMP kinase family. GalK subfamily.</text>
</comment>
<dbReference type="GO" id="GO:0004335">
    <property type="term" value="F:galactokinase activity"/>
    <property type="evidence" value="ECO:0007669"/>
    <property type="project" value="InterPro"/>
</dbReference>
<dbReference type="InterPro" id="IPR019539">
    <property type="entry name" value="GalKase_N"/>
</dbReference>
<dbReference type="InterPro" id="IPR019741">
    <property type="entry name" value="Galactokinase_CS"/>
</dbReference>
<dbReference type="PROSITE" id="PS00627">
    <property type="entry name" value="GHMP_KINASES_ATP"/>
    <property type="match status" value="1"/>
</dbReference>
<dbReference type="PRINTS" id="PR00473">
    <property type="entry name" value="GALCTOKINASE"/>
</dbReference>
<feature type="domain" description="GHMP kinase C-terminal" evidence="8">
    <location>
        <begin position="324"/>
        <end position="405"/>
    </location>
</feature>
<evidence type="ECO:0000256" key="1">
    <source>
        <dbReference type="ARBA" id="ARBA00006566"/>
    </source>
</evidence>
<feature type="region of interest" description="Disordered" evidence="6">
    <location>
        <begin position="1"/>
        <end position="20"/>
    </location>
</feature>
<evidence type="ECO:0000256" key="3">
    <source>
        <dbReference type="ARBA" id="ARBA00022741"/>
    </source>
</evidence>
<gene>
    <name evidence="10" type="ORF">G4P62_018599</name>
</gene>
<accession>A0A9D2XMU9</accession>
<feature type="domain" description="GHMP kinase N-terminal" evidence="7">
    <location>
        <begin position="149"/>
        <end position="227"/>
    </location>
</feature>
<evidence type="ECO:0000256" key="6">
    <source>
        <dbReference type="SAM" id="MobiDB-lite"/>
    </source>
</evidence>
<evidence type="ECO:0000259" key="8">
    <source>
        <dbReference type="Pfam" id="PF08544"/>
    </source>
</evidence>
<protein>
    <submittedName>
        <fullName evidence="10">Galactokinase-like</fullName>
    </submittedName>
</protein>
<dbReference type="GO" id="GO:0006012">
    <property type="term" value="P:galactose metabolic process"/>
    <property type="evidence" value="ECO:0007669"/>
    <property type="project" value="InterPro"/>
</dbReference>
<dbReference type="PROSITE" id="PS00106">
    <property type="entry name" value="GALACTOKINASE"/>
    <property type="match status" value="1"/>
</dbReference>
<evidence type="ECO:0000256" key="4">
    <source>
        <dbReference type="ARBA" id="ARBA00022777"/>
    </source>
</evidence>
<dbReference type="InterPro" id="IPR013750">
    <property type="entry name" value="GHMP_kinase_C_dom"/>
</dbReference>
<dbReference type="FunFam" id="3.30.70.890:FF:000007">
    <property type="entry name" value="Galactokinase 1"/>
    <property type="match status" value="1"/>
</dbReference>
<dbReference type="Pfam" id="PF10509">
    <property type="entry name" value="GalKase_gal_bdg"/>
    <property type="match status" value="1"/>
</dbReference>
<dbReference type="AlphaFoldDB" id="A0A9D2XMU9"/>